<reference evidence="1" key="1">
    <citation type="submission" date="2022-11" db="EMBL/GenBank/DDBJ databases">
        <authorList>
            <person name="Hyden B.L."/>
            <person name="Feng K."/>
            <person name="Yates T."/>
            <person name="Jawdy S."/>
            <person name="Smart L.B."/>
            <person name="Muchero W."/>
        </authorList>
    </citation>
    <scope>NUCLEOTIDE SEQUENCE</scope>
    <source>
        <tissue evidence="1">Shoot tip</tissue>
    </source>
</reference>
<accession>A0A9Q0WKT1</accession>
<gene>
    <name evidence="1" type="ORF">OIU74_022672</name>
</gene>
<keyword evidence="2" id="KW-1185">Reference proteome</keyword>
<name>A0A9Q0WKT1_9ROSI</name>
<evidence type="ECO:0000313" key="1">
    <source>
        <dbReference type="EMBL" id="KAJ6769051.1"/>
    </source>
</evidence>
<dbReference type="AlphaFoldDB" id="A0A9Q0WKT1"/>
<organism evidence="1 2">
    <name type="scientific">Salix koriyanagi</name>
    <dbReference type="NCBI Taxonomy" id="2511006"/>
    <lineage>
        <taxon>Eukaryota</taxon>
        <taxon>Viridiplantae</taxon>
        <taxon>Streptophyta</taxon>
        <taxon>Embryophyta</taxon>
        <taxon>Tracheophyta</taxon>
        <taxon>Spermatophyta</taxon>
        <taxon>Magnoliopsida</taxon>
        <taxon>eudicotyledons</taxon>
        <taxon>Gunneridae</taxon>
        <taxon>Pentapetalae</taxon>
        <taxon>rosids</taxon>
        <taxon>fabids</taxon>
        <taxon>Malpighiales</taxon>
        <taxon>Salicaceae</taxon>
        <taxon>Saliceae</taxon>
        <taxon>Salix</taxon>
    </lineage>
</organism>
<dbReference type="Proteomes" id="UP001151752">
    <property type="component" value="Chromosome 8"/>
</dbReference>
<dbReference type="EMBL" id="JAPFFM010000003">
    <property type="protein sequence ID" value="KAJ6769051.1"/>
    <property type="molecule type" value="Genomic_DNA"/>
</dbReference>
<evidence type="ECO:0000313" key="2">
    <source>
        <dbReference type="Proteomes" id="UP001151752"/>
    </source>
</evidence>
<protein>
    <submittedName>
        <fullName evidence="1">Uncharacterized protein</fullName>
    </submittedName>
</protein>
<reference evidence="1" key="2">
    <citation type="journal article" date="2023" name="Int. J. Mol. Sci.">
        <title>De Novo Assembly and Annotation of 11 Diverse Shrub Willow (Salix) Genomes Reveals Novel Gene Organization in Sex-Linked Regions.</title>
        <authorList>
            <person name="Hyden B."/>
            <person name="Feng K."/>
            <person name="Yates T.B."/>
            <person name="Jawdy S."/>
            <person name="Cereghino C."/>
            <person name="Smart L.B."/>
            <person name="Muchero W."/>
        </authorList>
    </citation>
    <scope>NUCLEOTIDE SEQUENCE</scope>
    <source>
        <tissue evidence="1">Shoot tip</tissue>
    </source>
</reference>
<proteinExistence type="predicted"/>
<sequence>MLGLFDGSLCKQAVATAIVFITLSIEHDSSKRTLSIHAVNLFTFLSSTFPSIIPIASAHKTLPSSSMASFPEISSSKTTPKEKTSILVDTTPSAKYSGAM</sequence>
<comment type="caution">
    <text evidence="1">The sequence shown here is derived from an EMBL/GenBank/DDBJ whole genome shotgun (WGS) entry which is preliminary data.</text>
</comment>